<organism evidence="11 12">
    <name type="scientific">Pseudocohnilembus persalinus</name>
    <name type="common">Ciliate</name>
    <dbReference type="NCBI Taxonomy" id="266149"/>
    <lineage>
        <taxon>Eukaryota</taxon>
        <taxon>Sar</taxon>
        <taxon>Alveolata</taxon>
        <taxon>Ciliophora</taxon>
        <taxon>Intramacronucleata</taxon>
        <taxon>Oligohymenophorea</taxon>
        <taxon>Scuticociliatia</taxon>
        <taxon>Philasterida</taxon>
        <taxon>Pseudocohnilembidae</taxon>
        <taxon>Pseudocohnilembus</taxon>
    </lineage>
</organism>
<keyword evidence="4" id="KW-0645">Protease</keyword>
<proteinExistence type="inferred from homology"/>
<evidence type="ECO:0000256" key="8">
    <source>
        <dbReference type="SAM" id="Coils"/>
    </source>
</evidence>
<dbReference type="InterPro" id="IPR057763">
    <property type="entry name" value="UBL_USP40"/>
</dbReference>
<evidence type="ECO:0000256" key="9">
    <source>
        <dbReference type="SAM" id="MobiDB-lite"/>
    </source>
</evidence>
<accession>A0A0V0QBI6</accession>
<dbReference type="InterPro" id="IPR001394">
    <property type="entry name" value="Peptidase_C19_UCH"/>
</dbReference>
<dbReference type="Proteomes" id="UP000054937">
    <property type="component" value="Unassembled WGS sequence"/>
</dbReference>
<dbReference type="SUPFAM" id="SSF54001">
    <property type="entry name" value="Cysteine proteinases"/>
    <property type="match status" value="1"/>
</dbReference>
<dbReference type="Pfam" id="PF25822">
    <property type="entry name" value="UBL_USP40"/>
    <property type="match status" value="1"/>
</dbReference>
<evidence type="ECO:0000313" key="11">
    <source>
        <dbReference type="EMBL" id="KRW99447.1"/>
    </source>
</evidence>
<evidence type="ECO:0000256" key="3">
    <source>
        <dbReference type="ARBA" id="ARBA00012759"/>
    </source>
</evidence>
<evidence type="ECO:0000313" key="12">
    <source>
        <dbReference type="Proteomes" id="UP000054937"/>
    </source>
</evidence>
<feature type="domain" description="USP" evidence="10">
    <location>
        <begin position="65"/>
        <end position="503"/>
    </location>
</feature>
<evidence type="ECO:0000259" key="10">
    <source>
        <dbReference type="PROSITE" id="PS50235"/>
    </source>
</evidence>
<dbReference type="PANTHER" id="PTHR24006:SF888">
    <property type="entry name" value="UBIQUITIN CARBOXYL-TERMINAL HYDROLASE 30"/>
    <property type="match status" value="1"/>
</dbReference>
<dbReference type="InterPro" id="IPR050164">
    <property type="entry name" value="Peptidase_C19"/>
</dbReference>
<dbReference type="InterPro" id="IPR018200">
    <property type="entry name" value="USP_CS"/>
</dbReference>
<feature type="compositionally biased region" description="Acidic residues" evidence="9">
    <location>
        <begin position="380"/>
        <end position="392"/>
    </location>
</feature>
<evidence type="ECO:0000256" key="4">
    <source>
        <dbReference type="ARBA" id="ARBA00022670"/>
    </source>
</evidence>
<feature type="compositionally biased region" description="Basic and acidic residues" evidence="9">
    <location>
        <begin position="423"/>
        <end position="442"/>
    </location>
</feature>
<keyword evidence="6" id="KW-0378">Hydrolase</keyword>
<evidence type="ECO:0000256" key="5">
    <source>
        <dbReference type="ARBA" id="ARBA00022786"/>
    </source>
</evidence>
<name>A0A0V0QBI6_PSEPJ</name>
<keyword evidence="8" id="KW-0175">Coiled coil</keyword>
<reference evidence="11 12" key="1">
    <citation type="journal article" date="2015" name="Sci. Rep.">
        <title>Genome of the facultative scuticociliatosis pathogen Pseudocohnilembus persalinus provides insight into its virulence through horizontal gene transfer.</title>
        <authorList>
            <person name="Xiong J."/>
            <person name="Wang G."/>
            <person name="Cheng J."/>
            <person name="Tian M."/>
            <person name="Pan X."/>
            <person name="Warren A."/>
            <person name="Jiang C."/>
            <person name="Yuan D."/>
            <person name="Miao W."/>
        </authorList>
    </citation>
    <scope>NUCLEOTIDE SEQUENCE [LARGE SCALE GENOMIC DNA]</scope>
    <source>
        <strain evidence="11">36N120E</strain>
    </source>
</reference>
<dbReference type="InterPro" id="IPR028889">
    <property type="entry name" value="USP"/>
</dbReference>
<dbReference type="PANTHER" id="PTHR24006">
    <property type="entry name" value="UBIQUITIN CARBOXYL-TERMINAL HYDROLASE"/>
    <property type="match status" value="1"/>
</dbReference>
<dbReference type="GO" id="GO:0005829">
    <property type="term" value="C:cytosol"/>
    <property type="evidence" value="ECO:0007669"/>
    <property type="project" value="TreeGrafter"/>
</dbReference>
<dbReference type="GO" id="GO:0004843">
    <property type="term" value="F:cysteine-type deubiquitinase activity"/>
    <property type="evidence" value="ECO:0007669"/>
    <property type="project" value="UniProtKB-EC"/>
</dbReference>
<gene>
    <name evidence="11" type="ORF">PPERSA_07932</name>
</gene>
<dbReference type="OrthoDB" id="289038at2759"/>
<dbReference type="InParanoid" id="A0A0V0QBI6"/>
<keyword evidence="7" id="KW-0788">Thiol protease</keyword>
<dbReference type="EMBL" id="LDAU01000212">
    <property type="protein sequence ID" value="KRW99447.1"/>
    <property type="molecule type" value="Genomic_DNA"/>
</dbReference>
<dbReference type="EC" id="3.4.19.12" evidence="3"/>
<feature type="coiled-coil region" evidence="8">
    <location>
        <begin position="524"/>
        <end position="551"/>
    </location>
</feature>
<protein>
    <recommendedName>
        <fullName evidence="3">ubiquitinyl hydrolase 1</fullName>
        <ecNumber evidence="3">3.4.19.12</ecNumber>
    </recommendedName>
</protein>
<dbReference type="Pfam" id="PF00443">
    <property type="entry name" value="UCH"/>
    <property type="match status" value="1"/>
</dbReference>
<dbReference type="PROSITE" id="PS00972">
    <property type="entry name" value="USP_1"/>
    <property type="match status" value="1"/>
</dbReference>
<keyword evidence="12" id="KW-1185">Reference proteome</keyword>
<dbReference type="InterPro" id="IPR038765">
    <property type="entry name" value="Papain-like_cys_pep_sf"/>
</dbReference>
<dbReference type="PROSITE" id="PS50235">
    <property type="entry name" value="USP_3"/>
    <property type="match status" value="1"/>
</dbReference>
<comment type="caution">
    <text evidence="11">The sequence shown here is derived from an EMBL/GenBank/DDBJ whole genome shotgun (WGS) entry which is preliminary data.</text>
</comment>
<dbReference type="AlphaFoldDB" id="A0A0V0QBI6"/>
<sequence length="1194" mass="141427">MFGDVFDTVEDIMQGTGAVASQQYRRPKNCASELDLPELSRLKYKQHKKQNDQDMEIEINKKQFAGIKNQGATCYLNSLIQSCFMIPEFRKAMYDIPLCKDIIDERTDFIKNEKKFRCLIAFQKILAEMESLDVRAVSTEELTKSFGWQDNQALEQQDIQEALRVIFDALERALEGTSHKEKVLQHHKGLMVNHITCLGCNISKERTEEFYDLILQIQGCNNIEDALKNLITPEKLDQDNQYYCDNCDKKNDALKGQKIRAFPDNLTLSLNRFIFDLQTLTRVKLDSEVQFGLELNIQDFLEDSSMVQENDENMIYELQQVLIHRGNAHGGHYHAYIRDCMEEGEWSNLIEEFNHELKKKIEEQEKQQKMETEEKNYEGDKEEVIEEEDENGDDKAEKNTRKQKNIDPPTRRKKDNAKQSGKNAKERKKEKSEKKLIEKRKQVAKDQAYYDNKEFPIPYKNKELAKNWYDFNDSSVTVIPVNRLQSQFGGSSESAYILIYRRKNLGQNGVTLKPEMPIYLQNYIQMKNKIIQEERQRYEEAEKQIEIFFTDTEKIIWDKYKWVDEYQVEKEGKKLKFNVENTLQQIFEAIQQNLGVNQNFGILEVEEKSNNNLLQFLKLYQSQNDENRTKTIKELEISHYSSWVIFYESDQNHQDILNTIKPIIGEFMIPIKLSILVSGKKNEEIVAWSNMKLKDFRKYLEQKYPQIKYEEQYIKEYQGNNQVNHLNNSFEREEQTLNQLKIYNNHDIILQKIDPKLLEQAQIQYQQEQQNENNKQMQNEQKDDNLITCLVETEDNSETTRIFLQLEWTLEELLVHIKDKLGIKSGLKRRLRNLNEKELFYQNEYSKKLSEFSDFKEGGQRLQIERGDIPLSGNIILKYQNHSNQYKKKHDEEITDQNQLLKQNFSQIKHEIIIDQKSSLQDLLQKICEEQQIDPTCHKLYKTDHLEEPTVPYNQNQYNNILKSLGLKTGDLVIVRHNSQILQQPEELADTDISIILQQRDVENRIYKNQEEIIINLSATPTIEEFYEKILNHLNKKRKEQNIDQQFEELTLDNVKLAKYFPYDYMYKEISHEILEDYLKNNKRGKAKKMSKADNNIKKAPFLIKDDGDVIGYRFEKDNSFQTDDFQTDQDLYMREQVLEQKKQNKIYNEAKYQGKGGKEQGVKIQSFDEEEEIALAIKQVEEFEKQQQNSQQQ</sequence>
<keyword evidence="5" id="KW-0833">Ubl conjugation pathway</keyword>
<evidence type="ECO:0000256" key="7">
    <source>
        <dbReference type="ARBA" id="ARBA00022807"/>
    </source>
</evidence>
<dbReference type="Gene3D" id="3.90.70.10">
    <property type="entry name" value="Cysteine proteinases"/>
    <property type="match status" value="2"/>
</dbReference>
<evidence type="ECO:0000256" key="6">
    <source>
        <dbReference type="ARBA" id="ARBA00022801"/>
    </source>
</evidence>
<evidence type="ECO:0000256" key="1">
    <source>
        <dbReference type="ARBA" id="ARBA00000707"/>
    </source>
</evidence>
<comment type="similarity">
    <text evidence="2">Belongs to the peptidase C19 family.</text>
</comment>
<comment type="catalytic activity">
    <reaction evidence="1">
        <text>Thiol-dependent hydrolysis of ester, thioester, amide, peptide and isopeptide bonds formed by the C-terminal Gly of ubiquitin (a 76-residue protein attached to proteins as an intracellular targeting signal).</text>
        <dbReference type="EC" id="3.4.19.12"/>
    </reaction>
</comment>
<dbReference type="GO" id="GO:0016579">
    <property type="term" value="P:protein deubiquitination"/>
    <property type="evidence" value="ECO:0007669"/>
    <property type="project" value="InterPro"/>
</dbReference>
<feature type="compositionally biased region" description="Basic and acidic residues" evidence="9">
    <location>
        <begin position="364"/>
        <end position="379"/>
    </location>
</feature>
<dbReference type="GO" id="GO:0006508">
    <property type="term" value="P:proteolysis"/>
    <property type="evidence" value="ECO:0007669"/>
    <property type="project" value="UniProtKB-KW"/>
</dbReference>
<feature type="region of interest" description="Disordered" evidence="9">
    <location>
        <begin position="364"/>
        <end position="442"/>
    </location>
</feature>
<dbReference type="GO" id="GO:0005634">
    <property type="term" value="C:nucleus"/>
    <property type="evidence" value="ECO:0007669"/>
    <property type="project" value="TreeGrafter"/>
</dbReference>
<dbReference type="OMA" id="GHESTWI"/>
<evidence type="ECO:0000256" key="2">
    <source>
        <dbReference type="ARBA" id="ARBA00009085"/>
    </source>
</evidence>